<dbReference type="CDD" id="cd02205">
    <property type="entry name" value="CBS_pair_SF"/>
    <property type="match status" value="3"/>
</dbReference>
<dbReference type="SUPFAM" id="SSF54631">
    <property type="entry name" value="CBS-domain pair"/>
    <property type="match status" value="2"/>
</dbReference>
<feature type="compositionally biased region" description="Polar residues" evidence="8">
    <location>
        <begin position="7"/>
        <end position="17"/>
    </location>
</feature>
<evidence type="ECO:0000256" key="1">
    <source>
        <dbReference type="ARBA" id="ARBA00004141"/>
    </source>
</evidence>
<name>A0AAD5T6Q8_9FUNG</name>
<dbReference type="GO" id="GO:0004865">
    <property type="term" value="F:protein serine/threonine phosphatase inhibitor activity"/>
    <property type="evidence" value="ECO:0007669"/>
    <property type="project" value="TreeGrafter"/>
</dbReference>
<dbReference type="Pfam" id="PF08510">
    <property type="entry name" value="PIG-P"/>
    <property type="match status" value="1"/>
</dbReference>
<evidence type="ECO:0000256" key="8">
    <source>
        <dbReference type="SAM" id="MobiDB-lite"/>
    </source>
</evidence>
<dbReference type="Proteomes" id="UP001211907">
    <property type="component" value="Unassembled WGS sequence"/>
</dbReference>
<evidence type="ECO:0000256" key="4">
    <source>
        <dbReference type="ARBA" id="ARBA00022989"/>
    </source>
</evidence>
<gene>
    <name evidence="11" type="primary">SDS23_1</name>
    <name evidence="11" type="ORF">HK100_008632</name>
</gene>
<evidence type="ECO:0000256" key="6">
    <source>
        <dbReference type="ARBA" id="ARBA00023136"/>
    </source>
</evidence>
<dbReference type="InterPro" id="IPR013717">
    <property type="entry name" value="PIG-P"/>
</dbReference>
<evidence type="ECO:0000313" key="11">
    <source>
        <dbReference type="EMBL" id="KAJ3129434.1"/>
    </source>
</evidence>
<dbReference type="PANTHER" id="PTHR13780:SF36">
    <property type="entry name" value="CBS DOMAIN-CONTAINING PROTEIN"/>
    <property type="match status" value="1"/>
</dbReference>
<sequence>MSIPVQFEQTPSSTTIFSAEDEAKESKGFENQADKRAKQSHVESQSQAVRSLFSATLCGDLLTSATARSSSHPKIPICLDTDLSVQEACNALAEHKISSAPVYSPDQGGFVGMFDYRDLVTYVLEVFRKLPKEEKEKEFDTSLEITDIIKRASLDRTGVPIKLVSNLSNQNPLVAVYTDTPLLDALHEFARNPQLHRLVVLEKSLDDNDRFIGVLSQSLVCSLVAEKFGRLAKKVGVAREIGWPVGELSLQNLGLIIKDAVITVDLNDSVLDALYLMHKYNTSSVAIVDKAHGHARLEGSISMTDIKEILSSRGGWRHLYDACFRFFVQLRSQQGLDANGADRVPLFTVHPSTPLITAVEKMAATKTHRVWIVGESGKGEVLGVLGMSDVMPCVGLFTEILMVVSSASASGFGVSLAATLACIAWLLWALVPDNILAQMHITYYPAKYWAGVLPVFVLGLIPFTLAVFAAINLRNTAPFHAKRSLTDQHAHVAAPGLDIVSSCSDIPICKVNKAMFYNKPHRSFRSAKSSISSSML</sequence>
<accession>A0AAD5T6Q8</accession>
<feature type="domain" description="CBS" evidence="10">
    <location>
        <begin position="256"/>
        <end position="319"/>
    </location>
</feature>
<dbReference type="PROSITE" id="PS51371">
    <property type="entry name" value="CBS"/>
    <property type="match status" value="4"/>
</dbReference>
<feature type="transmembrane region" description="Helical" evidence="9">
    <location>
        <begin position="400"/>
        <end position="428"/>
    </location>
</feature>
<keyword evidence="2 9" id="KW-0812">Transmembrane</keyword>
<comment type="subcellular location">
    <subcellularLocation>
        <location evidence="1">Membrane</location>
        <topology evidence="1">Multi-pass membrane protein</topology>
    </subcellularLocation>
</comment>
<evidence type="ECO:0000256" key="7">
    <source>
        <dbReference type="PROSITE-ProRule" id="PRU00703"/>
    </source>
</evidence>
<keyword evidence="4 9" id="KW-1133">Transmembrane helix</keyword>
<dbReference type="InterPro" id="IPR046342">
    <property type="entry name" value="CBS_dom_sf"/>
</dbReference>
<dbReference type="Gene3D" id="3.10.580.10">
    <property type="entry name" value="CBS-domain"/>
    <property type="match status" value="2"/>
</dbReference>
<feature type="domain" description="CBS" evidence="10">
    <location>
        <begin position="71"/>
        <end position="130"/>
    </location>
</feature>
<evidence type="ECO:0000259" key="10">
    <source>
        <dbReference type="PROSITE" id="PS51371"/>
    </source>
</evidence>
<evidence type="ECO:0000256" key="2">
    <source>
        <dbReference type="ARBA" id="ARBA00022692"/>
    </source>
</evidence>
<dbReference type="InterPro" id="IPR000644">
    <property type="entry name" value="CBS_dom"/>
</dbReference>
<feature type="domain" description="CBS" evidence="10">
    <location>
        <begin position="341"/>
        <end position="402"/>
    </location>
</feature>
<dbReference type="InterPro" id="IPR050511">
    <property type="entry name" value="AMPK_gamma/SDS23_families"/>
</dbReference>
<evidence type="ECO:0000256" key="3">
    <source>
        <dbReference type="ARBA" id="ARBA00022737"/>
    </source>
</evidence>
<evidence type="ECO:0000313" key="12">
    <source>
        <dbReference type="Proteomes" id="UP001211907"/>
    </source>
</evidence>
<dbReference type="Pfam" id="PF00571">
    <property type="entry name" value="CBS"/>
    <property type="match status" value="4"/>
</dbReference>
<keyword evidence="5 7" id="KW-0129">CBS domain</keyword>
<dbReference type="AlphaFoldDB" id="A0AAD5T6Q8"/>
<keyword evidence="6 9" id="KW-0472">Membrane</keyword>
<evidence type="ECO:0000256" key="9">
    <source>
        <dbReference type="SAM" id="Phobius"/>
    </source>
</evidence>
<dbReference type="GO" id="GO:0042149">
    <property type="term" value="P:cellular response to glucose starvation"/>
    <property type="evidence" value="ECO:0007669"/>
    <property type="project" value="TreeGrafter"/>
</dbReference>
<keyword evidence="12" id="KW-1185">Reference proteome</keyword>
<dbReference type="EMBL" id="JADGJH010000423">
    <property type="protein sequence ID" value="KAJ3129434.1"/>
    <property type="molecule type" value="Genomic_DNA"/>
</dbReference>
<dbReference type="GO" id="GO:0016020">
    <property type="term" value="C:membrane"/>
    <property type="evidence" value="ECO:0007669"/>
    <property type="project" value="UniProtKB-SubCell"/>
</dbReference>
<dbReference type="SMART" id="SM00116">
    <property type="entry name" value="CBS"/>
    <property type="match status" value="4"/>
</dbReference>
<feature type="domain" description="CBS" evidence="10">
    <location>
        <begin position="167"/>
        <end position="231"/>
    </location>
</feature>
<evidence type="ECO:0000256" key="5">
    <source>
        <dbReference type="ARBA" id="ARBA00023122"/>
    </source>
</evidence>
<comment type="caution">
    <text evidence="11">The sequence shown here is derived from an EMBL/GenBank/DDBJ whole genome shotgun (WGS) entry which is preliminary data.</text>
</comment>
<reference evidence="11" key="1">
    <citation type="submission" date="2020-05" db="EMBL/GenBank/DDBJ databases">
        <title>Phylogenomic resolution of chytrid fungi.</title>
        <authorList>
            <person name="Stajich J.E."/>
            <person name="Amses K."/>
            <person name="Simmons R."/>
            <person name="Seto K."/>
            <person name="Myers J."/>
            <person name="Bonds A."/>
            <person name="Quandt C.A."/>
            <person name="Barry K."/>
            <person name="Liu P."/>
            <person name="Grigoriev I."/>
            <person name="Longcore J.E."/>
            <person name="James T.Y."/>
        </authorList>
    </citation>
    <scope>NUCLEOTIDE SEQUENCE</scope>
    <source>
        <strain evidence="11">JEL0513</strain>
    </source>
</reference>
<protein>
    <submittedName>
        <fullName evidence="11">Cell separation during budding</fullName>
    </submittedName>
</protein>
<proteinExistence type="predicted"/>
<keyword evidence="3" id="KW-0677">Repeat</keyword>
<dbReference type="PANTHER" id="PTHR13780">
    <property type="entry name" value="AMP-ACTIVATED PROTEIN KINASE, GAMMA REGULATORY SUBUNIT"/>
    <property type="match status" value="1"/>
</dbReference>
<feature type="region of interest" description="Disordered" evidence="8">
    <location>
        <begin position="1"/>
        <end position="31"/>
    </location>
</feature>
<organism evidence="11 12">
    <name type="scientific">Physocladia obscura</name>
    <dbReference type="NCBI Taxonomy" id="109957"/>
    <lineage>
        <taxon>Eukaryota</taxon>
        <taxon>Fungi</taxon>
        <taxon>Fungi incertae sedis</taxon>
        <taxon>Chytridiomycota</taxon>
        <taxon>Chytridiomycota incertae sedis</taxon>
        <taxon>Chytridiomycetes</taxon>
        <taxon>Chytridiales</taxon>
        <taxon>Chytriomycetaceae</taxon>
        <taxon>Physocladia</taxon>
    </lineage>
</organism>
<feature type="transmembrane region" description="Helical" evidence="9">
    <location>
        <begin position="448"/>
        <end position="473"/>
    </location>
</feature>